<evidence type="ECO:0000256" key="1">
    <source>
        <dbReference type="ARBA" id="ARBA00008511"/>
    </source>
</evidence>
<dbReference type="RefSeq" id="XP_067757828.1">
    <property type="nucleotide sequence ID" value="XM_067901802.1"/>
</dbReference>
<sequence>MLTASGLLVGFAFAAKVADESTYVINVCGHDSVGLPLARSMNSVDAEYIEHHGVDNLIIPISLSEPKKTKRGDYAYCVDVVVHTILIKRCSPGHHLFQHLTEKLVALSIDWIQSEYGVQLRPRTCHMVGNPLYFADTIETPKSMAEVMKHAAELFQRKSSGSEAHCQEEQVIPDALNVMKAEATASPQPLIREVVSTPVIKKGFLVDGNARLYGPDGSGECSAKAPDSLAHIPQSLRERCQIIDTRNMGQFTGFPPETLKSDNTMQKVNPFNKPVTPTAASQKSDGADWSNFSMERTAEKMIVRFPLPDGVVSLRDIDLSATTDTLEINGSVIHLPVPIVADDVRAKLVKATRNLVVTCMIDFS</sequence>
<feature type="domain" description="PIH1 N-terminal" evidence="2">
    <location>
        <begin position="10"/>
        <end position="122"/>
    </location>
</feature>
<dbReference type="InterPro" id="IPR012981">
    <property type="entry name" value="PIH1_N"/>
</dbReference>
<gene>
    <name evidence="3" type="ORF">JKF63_05848</name>
</gene>
<dbReference type="PANTHER" id="PTHR22997">
    <property type="entry name" value="PIH1 DOMAIN-CONTAINING PROTEIN 1"/>
    <property type="match status" value="1"/>
</dbReference>
<dbReference type="OrthoDB" id="5135119at2759"/>
<accession>A0A836HWJ6</accession>
<dbReference type="AlphaFoldDB" id="A0A836HWJ6"/>
<name>A0A836HWJ6_9TRYP</name>
<dbReference type="GeneID" id="94291879"/>
<dbReference type="Proteomes" id="UP000674318">
    <property type="component" value="Unassembled WGS sequence"/>
</dbReference>
<comment type="caution">
    <text evidence="3">The sequence shown here is derived from an EMBL/GenBank/DDBJ whole genome shotgun (WGS) entry which is preliminary data.</text>
</comment>
<dbReference type="PANTHER" id="PTHR22997:SF8">
    <property type="entry name" value="PIH1 N-TERMINAL DOMAIN-CONTAINING PROTEIN"/>
    <property type="match status" value="1"/>
</dbReference>
<evidence type="ECO:0000313" key="4">
    <source>
        <dbReference type="Proteomes" id="UP000674318"/>
    </source>
</evidence>
<dbReference type="GO" id="GO:0005737">
    <property type="term" value="C:cytoplasm"/>
    <property type="evidence" value="ECO:0007669"/>
    <property type="project" value="TreeGrafter"/>
</dbReference>
<organism evidence="3 4">
    <name type="scientific">Porcisia hertigi</name>
    <dbReference type="NCBI Taxonomy" id="2761500"/>
    <lineage>
        <taxon>Eukaryota</taxon>
        <taxon>Discoba</taxon>
        <taxon>Euglenozoa</taxon>
        <taxon>Kinetoplastea</taxon>
        <taxon>Metakinetoplastina</taxon>
        <taxon>Trypanosomatida</taxon>
        <taxon>Trypanosomatidae</taxon>
        <taxon>Leishmaniinae</taxon>
        <taxon>Porcisia</taxon>
    </lineage>
</organism>
<dbReference type="Pfam" id="PF08190">
    <property type="entry name" value="PIH1"/>
    <property type="match status" value="1"/>
</dbReference>
<dbReference type="InterPro" id="IPR050734">
    <property type="entry name" value="PIH1/Kintoun_subfamily"/>
</dbReference>
<reference evidence="3 4" key="1">
    <citation type="submission" date="2021-02" db="EMBL/GenBank/DDBJ databases">
        <title>Porcisia hertigi Genome sequencing and assembly.</title>
        <authorList>
            <person name="Almutairi H."/>
            <person name="Gatherer D."/>
        </authorList>
    </citation>
    <scope>NUCLEOTIDE SEQUENCE [LARGE SCALE GENOMIC DNA]</scope>
    <source>
        <strain evidence="3 4">C119</strain>
    </source>
</reference>
<proteinExistence type="inferred from homology"/>
<dbReference type="KEGG" id="phet:94291879"/>
<comment type="similarity">
    <text evidence="1">Belongs to the PIH1 family.</text>
</comment>
<evidence type="ECO:0000259" key="2">
    <source>
        <dbReference type="Pfam" id="PF08190"/>
    </source>
</evidence>
<dbReference type="EMBL" id="JAFJZO010000019">
    <property type="protein sequence ID" value="KAG5507102.1"/>
    <property type="molecule type" value="Genomic_DNA"/>
</dbReference>
<keyword evidence="4" id="KW-1185">Reference proteome</keyword>
<protein>
    <recommendedName>
        <fullName evidence="2">PIH1 N-terminal domain-containing protein</fullName>
    </recommendedName>
</protein>
<evidence type="ECO:0000313" key="3">
    <source>
        <dbReference type="EMBL" id="KAG5507102.1"/>
    </source>
</evidence>